<dbReference type="SUPFAM" id="SSF161098">
    <property type="entry name" value="MetI-like"/>
    <property type="match status" value="1"/>
</dbReference>
<evidence type="ECO:0000256" key="6">
    <source>
        <dbReference type="ARBA" id="ARBA00023136"/>
    </source>
</evidence>
<dbReference type="GO" id="GO:0005886">
    <property type="term" value="C:plasma membrane"/>
    <property type="evidence" value="ECO:0007669"/>
    <property type="project" value="UniProtKB-SubCell"/>
</dbReference>
<keyword evidence="5 7" id="KW-1133">Transmembrane helix</keyword>
<evidence type="ECO:0000313" key="10">
    <source>
        <dbReference type="Proteomes" id="UP000593758"/>
    </source>
</evidence>
<reference evidence="9 10" key="1">
    <citation type="submission" date="2020-10" db="EMBL/GenBank/DDBJ databases">
        <title>Haloactinobacterium sp. RN3S43, a bacterium isolated from saline soil.</title>
        <authorList>
            <person name="Sun J.-Q."/>
        </authorList>
    </citation>
    <scope>NUCLEOTIDE SEQUENCE [LARGE SCALE GENOMIC DNA]</scope>
    <source>
        <strain evidence="9 10">RN3S43</strain>
    </source>
</reference>
<evidence type="ECO:0000256" key="4">
    <source>
        <dbReference type="ARBA" id="ARBA00022692"/>
    </source>
</evidence>
<dbReference type="CDD" id="cd06261">
    <property type="entry name" value="TM_PBP2"/>
    <property type="match status" value="1"/>
</dbReference>
<feature type="transmembrane region" description="Helical" evidence="7">
    <location>
        <begin position="76"/>
        <end position="98"/>
    </location>
</feature>
<dbReference type="PANTHER" id="PTHR43227:SF8">
    <property type="entry name" value="DIACETYLCHITOBIOSE UPTAKE SYSTEM PERMEASE PROTEIN DASB"/>
    <property type="match status" value="1"/>
</dbReference>
<dbReference type="PANTHER" id="PTHR43227">
    <property type="entry name" value="BLL4140 PROTEIN"/>
    <property type="match status" value="1"/>
</dbReference>
<dbReference type="Proteomes" id="UP000593758">
    <property type="component" value="Chromosome"/>
</dbReference>
<organism evidence="9 10">
    <name type="scientific">Ruania alkalisoli</name>
    <dbReference type="NCBI Taxonomy" id="2779775"/>
    <lineage>
        <taxon>Bacteria</taxon>
        <taxon>Bacillati</taxon>
        <taxon>Actinomycetota</taxon>
        <taxon>Actinomycetes</taxon>
        <taxon>Micrococcales</taxon>
        <taxon>Ruaniaceae</taxon>
        <taxon>Ruania</taxon>
    </lineage>
</organism>
<dbReference type="EMBL" id="CP063169">
    <property type="protein sequence ID" value="QOR72288.1"/>
    <property type="molecule type" value="Genomic_DNA"/>
</dbReference>
<keyword evidence="2 7" id="KW-0813">Transport</keyword>
<dbReference type="InterPro" id="IPR000515">
    <property type="entry name" value="MetI-like"/>
</dbReference>
<feature type="transmembrane region" description="Helical" evidence="7">
    <location>
        <begin position="222"/>
        <end position="243"/>
    </location>
</feature>
<sequence>MTMTTRRTSLQAYLLSAPALVIVALLFLFPSIYNVILSLQEISPFQGPGDGEWTGLGNFEYVFGNPEFWSIARNTVFWLTALTVLLRIVFGLALAVALHSPVLRRWKVRGLARTLVLIPWMVPQVVAIASWRWLLDGSSGVLNQVLVGSGLTDSGVAFLAQTSTVWWSIVAIIVWRELPFVVMVLLAGLQSIPDEQYEAASLDGAGGIRAFRSITLPNLRPVLTVVVLVTVIQTFNNFVYVWLTTGGGPGTYTAVLATELYSMAFFANKLGAGAAIGLVMTMIMAVFAVLYMRATRTEDQ</sequence>
<dbReference type="InterPro" id="IPR050809">
    <property type="entry name" value="UgpAE/MalFG_permease"/>
</dbReference>
<keyword evidence="10" id="KW-1185">Reference proteome</keyword>
<protein>
    <submittedName>
        <fullName evidence="9">Sugar ABC transporter permease</fullName>
    </submittedName>
</protein>
<feature type="transmembrane region" description="Helical" evidence="7">
    <location>
        <begin position="110"/>
        <end position="134"/>
    </location>
</feature>
<gene>
    <name evidence="9" type="ORF">IM660_08695</name>
</gene>
<feature type="domain" description="ABC transmembrane type-1" evidence="8">
    <location>
        <begin position="73"/>
        <end position="291"/>
    </location>
</feature>
<dbReference type="KEGG" id="halt:IM660_08695"/>
<dbReference type="AlphaFoldDB" id="A0A7M1SXJ2"/>
<dbReference type="PROSITE" id="PS50928">
    <property type="entry name" value="ABC_TM1"/>
    <property type="match status" value="1"/>
</dbReference>
<evidence type="ECO:0000313" key="9">
    <source>
        <dbReference type="EMBL" id="QOR72288.1"/>
    </source>
</evidence>
<evidence type="ECO:0000256" key="7">
    <source>
        <dbReference type="RuleBase" id="RU363032"/>
    </source>
</evidence>
<proteinExistence type="inferred from homology"/>
<keyword evidence="6 7" id="KW-0472">Membrane</keyword>
<evidence type="ECO:0000259" key="8">
    <source>
        <dbReference type="PROSITE" id="PS50928"/>
    </source>
</evidence>
<evidence type="ECO:0000256" key="2">
    <source>
        <dbReference type="ARBA" id="ARBA00022448"/>
    </source>
</evidence>
<comment type="similarity">
    <text evidence="7">Belongs to the binding-protein-dependent transport system permease family.</text>
</comment>
<evidence type="ECO:0000256" key="1">
    <source>
        <dbReference type="ARBA" id="ARBA00004651"/>
    </source>
</evidence>
<name>A0A7M1SXJ2_9MICO</name>
<evidence type="ECO:0000256" key="3">
    <source>
        <dbReference type="ARBA" id="ARBA00022475"/>
    </source>
</evidence>
<feature type="transmembrane region" description="Helical" evidence="7">
    <location>
        <begin position="12"/>
        <end position="33"/>
    </location>
</feature>
<keyword evidence="4 7" id="KW-0812">Transmembrane</keyword>
<dbReference type="Gene3D" id="1.10.3720.10">
    <property type="entry name" value="MetI-like"/>
    <property type="match status" value="1"/>
</dbReference>
<evidence type="ECO:0000256" key="5">
    <source>
        <dbReference type="ARBA" id="ARBA00022989"/>
    </source>
</evidence>
<accession>A0A7M1SXJ2</accession>
<dbReference type="Pfam" id="PF00528">
    <property type="entry name" value="BPD_transp_1"/>
    <property type="match status" value="1"/>
</dbReference>
<feature type="transmembrane region" description="Helical" evidence="7">
    <location>
        <begin position="270"/>
        <end position="292"/>
    </location>
</feature>
<dbReference type="InterPro" id="IPR035906">
    <property type="entry name" value="MetI-like_sf"/>
</dbReference>
<keyword evidence="3" id="KW-1003">Cell membrane</keyword>
<comment type="subcellular location">
    <subcellularLocation>
        <location evidence="1 7">Cell membrane</location>
        <topology evidence="1 7">Multi-pass membrane protein</topology>
    </subcellularLocation>
</comment>
<dbReference type="GO" id="GO:0055085">
    <property type="term" value="P:transmembrane transport"/>
    <property type="evidence" value="ECO:0007669"/>
    <property type="project" value="InterPro"/>
</dbReference>